<evidence type="ECO:0000313" key="5">
    <source>
        <dbReference type="Proteomes" id="UP000269669"/>
    </source>
</evidence>
<dbReference type="GO" id="GO:0005829">
    <property type="term" value="C:cytosol"/>
    <property type="evidence" value="ECO:0007669"/>
    <property type="project" value="TreeGrafter"/>
</dbReference>
<comment type="caution">
    <text evidence="4">The sequence shown here is derived from an EMBL/GenBank/DDBJ whole genome shotgun (WGS) entry which is preliminary data.</text>
</comment>
<dbReference type="InterPro" id="IPR031100">
    <property type="entry name" value="LOG_fam"/>
</dbReference>
<dbReference type="EMBL" id="RSDW01000001">
    <property type="protein sequence ID" value="RSL17458.1"/>
    <property type="molecule type" value="Genomic_DNA"/>
</dbReference>
<evidence type="ECO:0000313" key="4">
    <source>
        <dbReference type="EMBL" id="RSL17458.1"/>
    </source>
</evidence>
<reference evidence="4 5" key="1">
    <citation type="submission" date="2018-12" db="EMBL/GenBank/DDBJ databases">
        <title>Sequencing of bacterial isolates from soil warming experiment in Harvard Forest, Massachusetts, USA.</title>
        <authorList>
            <person name="Deangelis K."/>
        </authorList>
    </citation>
    <scope>NUCLEOTIDE SEQUENCE [LARGE SCALE GENOMIC DNA]</scope>
    <source>
        <strain evidence="4 5">EB153</strain>
    </source>
</reference>
<sequence length="183" mass="19745">MIHNLAVFCASANGANPIYSEAAEHLGRTLAQRNIGLIYGGATVGLMSAVAESCLAHGGRVVGVIPEVLVDLEVAHQGITELHITDTMHTRKALMGQKADAFLILPGGFGTFEEMFEVLAWQTLKLHQKPVVLLNINGFYDKLLTFLDHCVDEGMLKPKNRKILLVANTVEDALAQLSANITA</sequence>
<dbReference type="PANTHER" id="PTHR31223">
    <property type="entry name" value="LOG FAMILY PROTEIN YJL055W"/>
    <property type="match status" value="1"/>
</dbReference>
<dbReference type="InterPro" id="IPR005269">
    <property type="entry name" value="LOG"/>
</dbReference>
<dbReference type="GO" id="GO:0008714">
    <property type="term" value="F:AMP nucleosidase activity"/>
    <property type="evidence" value="ECO:0007669"/>
    <property type="project" value="UniProtKB-EC"/>
</dbReference>
<proteinExistence type="inferred from homology"/>
<keyword evidence="3" id="KW-0378">Hydrolase</keyword>
<evidence type="ECO:0000256" key="1">
    <source>
        <dbReference type="ARBA" id="ARBA00000274"/>
    </source>
</evidence>
<name>A0A428MKM9_9BACT</name>
<keyword evidence="5" id="KW-1185">Reference proteome</keyword>
<dbReference type="PANTHER" id="PTHR31223:SF70">
    <property type="entry name" value="LOG FAMILY PROTEIN YJL055W"/>
    <property type="match status" value="1"/>
</dbReference>
<dbReference type="Gene3D" id="3.40.50.450">
    <property type="match status" value="1"/>
</dbReference>
<dbReference type="NCBIfam" id="TIGR00730">
    <property type="entry name" value="Rossman fold protein, TIGR00730 family"/>
    <property type="match status" value="1"/>
</dbReference>
<dbReference type="Pfam" id="PF03641">
    <property type="entry name" value="Lysine_decarbox"/>
    <property type="match status" value="1"/>
</dbReference>
<dbReference type="Proteomes" id="UP000269669">
    <property type="component" value="Unassembled WGS sequence"/>
</dbReference>
<organism evidence="4 5">
    <name type="scientific">Edaphobacter aggregans</name>
    <dbReference type="NCBI Taxonomy" id="570835"/>
    <lineage>
        <taxon>Bacteria</taxon>
        <taxon>Pseudomonadati</taxon>
        <taxon>Acidobacteriota</taxon>
        <taxon>Terriglobia</taxon>
        <taxon>Terriglobales</taxon>
        <taxon>Acidobacteriaceae</taxon>
        <taxon>Edaphobacter</taxon>
    </lineage>
</organism>
<evidence type="ECO:0000256" key="3">
    <source>
        <dbReference type="RuleBase" id="RU363015"/>
    </source>
</evidence>
<dbReference type="OrthoDB" id="9801098at2"/>
<accession>A0A428MKM9</accession>
<evidence type="ECO:0000256" key="2">
    <source>
        <dbReference type="ARBA" id="ARBA00006763"/>
    </source>
</evidence>
<protein>
    <recommendedName>
        <fullName evidence="3">Cytokinin riboside 5'-monophosphate phosphoribohydrolase</fullName>
        <ecNumber evidence="3">3.2.2.n1</ecNumber>
    </recommendedName>
</protein>
<keyword evidence="3" id="KW-0203">Cytokinin biosynthesis</keyword>
<dbReference type="RefSeq" id="WP_125485942.1">
    <property type="nucleotide sequence ID" value="NZ_RSDW01000001.1"/>
</dbReference>
<comment type="similarity">
    <text evidence="2 3">Belongs to the LOG family.</text>
</comment>
<gene>
    <name evidence="4" type="ORF">EDE15_2993</name>
</gene>
<dbReference type="GO" id="GO:0009691">
    <property type="term" value="P:cytokinin biosynthetic process"/>
    <property type="evidence" value="ECO:0007669"/>
    <property type="project" value="UniProtKB-UniRule"/>
</dbReference>
<dbReference type="AlphaFoldDB" id="A0A428MKM9"/>
<dbReference type="EC" id="3.2.2.n1" evidence="3"/>
<dbReference type="SUPFAM" id="SSF102405">
    <property type="entry name" value="MCP/YpsA-like"/>
    <property type="match status" value="1"/>
</dbReference>
<comment type="catalytic activity">
    <reaction evidence="1">
        <text>AMP + H2O = D-ribose 5-phosphate + adenine</text>
        <dbReference type="Rhea" id="RHEA:20129"/>
        <dbReference type="ChEBI" id="CHEBI:15377"/>
        <dbReference type="ChEBI" id="CHEBI:16708"/>
        <dbReference type="ChEBI" id="CHEBI:78346"/>
        <dbReference type="ChEBI" id="CHEBI:456215"/>
        <dbReference type="EC" id="3.2.2.4"/>
    </reaction>
</comment>